<protein>
    <submittedName>
        <fullName evidence="1">Uncharacterized protein</fullName>
    </submittedName>
</protein>
<accession>A0ABW8N1M3</accession>
<dbReference type="EMBL" id="JBIYEW010000003">
    <property type="protein sequence ID" value="MFK4637923.1"/>
    <property type="molecule type" value="Genomic_DNA"/>
</dbReference>
<name>A0ABW8N1M3_9MICC</name>
<gene>
    <name evidence="1" type="ORF">ABIA52_000812</name>
</gene>
<comment type="caution">
    <text evidence="1">The sequence shown here is derived from an EMBL/GenBank/DDBJ whole genome shotgun (WGS) entry which is preliminary data.</text>
</comment>
<sequence>MDIGVYVVSVDLVGAAMRIGSGQLPMALTVEESAAEAAETTAGAATVTVSAPAKATDAKIFLNMMYPNASRIRYGNCAVPVDIHCKMFSTETVKVLVKRHL</sequence>
<evidence type="ECO:0000313" key="1">
    <source>
        <dbReference type="EMBL" id="MFK4637923.1"/>
    </source>
</evidence>
<evidence type="ECO:0000313" key="2">
    <source>
        <dbReference type="Proteomes" id="UP001620520"/>
    </source>
</evidence>
<organism evidence="1 2">
    <name type="scientific">Paenarthrobacter histidinolovorans</name>
    <dbReference type="NCBI Taxonomy" id="43664"/>
    <lineage>
        <taxon>Bacteria</taxon>
        <taxon>Bacillati</taxon>
        <taxon>Actinomycetota</taxon>
        <taxon>Actinomycetes</taxon>
        <taxon>Micrococcales</taxon>
        <taxon>Micrococcaceae</taxon>
        <taxon>Paenarthrobacter</taxon>
    </lineage>
</organism>
<proteinExistence type="predicted"/>
<reference evidence="1 2" key="1">
    <citation type="submission" date="2024-10" db="EMBL/GenBank/DDBJ databases">
        <title>Novel secondary metabolite-producing bacteria for plant disease control.</title>
        <authorList>
            <person name="Chevrette M."/>
        </authorList>
    </citation>
    <scope>NUCLEOTIDE SEQUENCE [LARGE SCALE GENOMIC DNA]</scope>
    <source>
        <strain evidence="1 2">J30 TE3557</strain>
    </source>
</reference>
<keyword evidence="2" id="KW-1185">Reference proteome</keyword>
<dbReference type="Proteomes" id="UP001620520">
    <property type="component" value="Unassembled WGS sequence"/>
</dbReference>